<reference evidence="12" key="1">
    <citation type="submission" date="2022-01" db="EMBL/GenBank/DDBJ databases">
        <title>Novel bile acid biosynthetic pathways are enriched in the microbiome of centenarians.</title>
        <authorList>
            <person name="Sato Y."/>
            <person name="Atarashi K."/>
            <person name="Plichta R.D."/>
            <person name="Arai Y."/>
            <person name="Sasajima S."/>
            <person name="Kearney M.S."/>
            <person name="Suda W."/>
            <person name="Takeshita K."/>
            <person name="Sasaki T."/>
            <person name="Okamoto S."/>
            <person name="Skelly N.A."/>
            <person name="Okamura Y."/>
            <person name="Vlamakis H."/>
            <person name="Li Y."/>
            <person name="Tanoue T."/>
            <person name="Takei H."/>
            <person name="Nittono H."/>
            <person name="Narushima S."/>
            <person name="Irie J."/>
            <person name="Itoh H."/>
            <person name="Moriya K."/>
            <person name="Sugiura Y."/>
            <person name="Suematsu M."/>
            <person name="Moritoki N."/>
            <person name="Shibata S."/>
            <person name="Littman R.D."/>
            <person name="Fischbach A.M."/>
            <person name="Uwamino Y."/>
            <person name="Inoue T."/>
            <person name="Honda A."/>
            <person name="Hattori M."/>
            <person name="Murai T."/>
            <person name="Xavier J.R."/>
            <person name="Hirose N."/>
            <person name="Honda K."/>
        </authorList>
    </citation>
    <scope>NUCLEOTIDE SEQUENCE</scope>
    <source>
        <strain evidence="12">CE91-St55</strain>
    </source>
</reference>
<proteinExistence type="predicted"/>
<dbReference type="GO" id="GO:0005886">
    <property type="term" value="C:plasma membrane"/>
    <property type="evidence" value="ECO:0007669"/>
    <property type="project" value="UniProtKB-SubCell"/>
</dbReference>
<dbReference type="InterPro" id="IPR039421">
    <property type="entry name" value="Type_1_exporter"/>
</dbReference>
<dbReference type="InterPro" id="IPR017871">
    <property type="entry name" value="ABC_transporter-like_CS"/>
</dbReference>
<dbReference type="InterPro" id="IPR027417">
    <property type="entry name" value="P-loop_NTPase"/>
</dbReference>
<feature type="transmembrane region" description="Helical" evidence="9">
    <location>
        <begin position="250"/>
        <end position="268"/>
    </location>
</feature>
<feature type="domain" description="ABC transmembrane type-1" evidence="11">
    <location>
        <begin position="39"/>
        <end position="294"/>
    </location>
</feature>
<keyword evidence="6 12" id="KW-0067">ATP-binding</keyword>
<dbReference type="SUPFAM" id="SSF90123">
    <property type="entry name" value="ABC transporter transmembrane region"/>
    <property type="match status" value="1"/>
</dbReference>
<evidence type="ECO:0000313" key="12">
    <source>
        <dbReference type="EMBL" id="GKH00356.1"/>
    </source>
</evidence>
<comment type="caution">
    <text evidence="12">The sequence shown here is derived from an EMBL/GenBank/DDBJ whole genome shotgun (WGS) entry which is preliminary data.</text>
</comment>
<dbReference type="InterPro" id="IPR036640">
    <property type="entry name" value="ABC1_TM_sf"/>
</dbReference>
<evidence type="ECO:0000256" key="2">
    <source>
        <dbReference type="ARBA" id="ARBA00022448"/>
    </source>
</evidence>
<evidence type="ECO:0000256" key="3">
    <source>
        <dbReference type="ARBA" id="ARBA00022475"/>
    </source>
</evidence>
<dbReference type="GO" id="GO:0140359">
    <property type="term" value="F:ABC-type transporter activity"/>
    <property type="evidence" value="ECO:0007669"/>
    <property type="project" value="InterPro"/>
</dbReference>
<dbReference type="Gene3D" id="1.20.1560.10">
    <property type="entry name" value="ABC transporter type 1, transmembrane domain"/>
    <property type="match status" value="1"/>
</dbReference>
<feature type="transmembrane region" description="Helical" evidence="9">
    <location>
        <begin position="162"/>
        <end position="179"/>
    </location>
</feature>
<dbReference type="InterPro" id="IPR003593">
    <property type="entry name" value="AAA+_ATPase"/>
</dbReference>
<evidence type="ECO:0000256" key="9">
    <source>
        <dbReference type="SAM" id="Phobius"/>
    </source>
</evidence>
<feature type="transmembrane region" description="Helical" evidence="9">
    <location>
        <begin position="50"/>
        <end position="74"/>
    </location>
</feature>
<gene>
    <name evidence="12" type="ORF">CE91St55_23370</name>
</gene>
<dbReference type="Proteomes" id="UP001055091">
    <property type="component" value="Unassembled WGS sequence"/>
</dbReference>
<dbReference type="Pfam" id="PF00664">
    <property type="entry name" value="ABC_membrane"/>
    <property type="match status" value="1"/>
</dbReference>
<dbReference type="GO" id="GO:0005524">
    <property type="term" value="F:ATP binding"/>
    <property type="evidence" value="ECO:0007669"/>
    <property type="project" value="UniProtKB-KW"/>
</dbReference>
<evidence type="ECO:0000256" key="8">
    <source>
        <dbReference type="ARBA" id="ARBA00023136"/>
    </source>
</evidence>
<evidence type="ECO:0000313" key="13">
    <source>
        <dbReference type="Proteomes" id="UP001055091"/>
    </source>
</evidence>
<evidence type="ECO:0000256" key="6">
    <source>
        <dbReference type="ARBA" id="ARBA00022840"/>
    </source>
</evidence>
<feature type="transmembrane region" description="Helical" evidence="9">
    <location>
        <begin position="274"/>
        <end position="295"/>
    </location>
</feature>
<dbReference type="InterPro" id="IPR003439">
    <property type="entry name" value="ABC_transporter-like_ATP-bd"/>
</dbReference>
<comment type="subcellular location">
    <subcellularLocation>
        <location evidence="1">Cell membrane</location>
        <topology evidence="1">Multi-pass membrane protein</topology>
    </subcellularLocation>
</comment>
<evidence type="ECO:0000259" key="10">
    <source>
        <dbReference type="PROSITE" id="PS50893"/>
    </source>
</evidence>
<dbReference type="Gene3D" id="3.40.50.300">
    <property type="entry name" value="P-loop containing nucleotide triphosphate hydrolases"/>
    <property type="match status" value="1"/>
</dbReference>
<dbReference type="AlphaFoldDB" id="A0AA37N774"/>
<keyword evidence="7 9" id="KW-1133">Transmembrane helix</keyword>
<dbReference type="SUPFAM" id="SSF52540">
    <property type="entry name" value="P-loop containing nucleoside triphosphate hydrolases"/>
    <property type="match status" value="1"/>
</dbReference>
<feature type="transmembrane region" description="Helical" evidence="9">
    <location>
        <begin position="21"/>
        <end position="44"/>
    </location>
</feature>
<sequence length="589" mass="65353">MVQLFQRILNLSGKYRGRIETAFLFSVLKAILSKMPLCVAFFMLSRFYTGAITAEDCVTAAVVLCVSVLLEAFFQLMSDRLQSGAGYMMFAEQRRNLGAHLRKLPMGYFTAGNIGKISSVLTTDMIFVEEIAMSSIANMMSYAFSAALMAVFLFFLDVRLGIIGLLVTVTAMITAGKMNRISMKEAVGRQEQSEKLTDAVLSFTEGIAIIKSYNLLGEKSAELSNNFKLSRDKSLGFEEAMTPWQRGLNLIYACGMALLFGVSVYLQQTGSLTIPYLMGLLLFVFDLFGPLKALYGEATRLTVMNSCLDRIEGVCAEKELPDQGKKHIPERNHKAEIEFDHVTFAYHEKEVLKDVTFKIQPNTMTALVGPSGGGKSTAANLLARFWDVKSGCVRMRGEDIRDVPLAELMDHISMVFQRVYLFQDTIYQNISMGKTEALKEEVYEAARKARCYDFITALPEGFDTVIGEGGASLSGGEKQRISIARCILKDAPVVILDEATASVDADNERFIQEAISELVKGKTLLVIAHRLNTIRAAGQILVIDDGRVVQRGNHEALIKEKGIYRDYVNIREKAAGWSIDGLSRQIQKD</sequence>
<feature type="domain" description="ABC transporter" evidence="10">
    <location>
        <begin position="337"/>
        <end position="570"/>
    </location>
</feature>
<evidence type="ECO:0000256" key="5">
    <source>
        <dbReference type="ARBA" id="ARBA00022741"/>
    </source>
</evidence>
<dbReference type="FunFam" id="3.40.50.300:FF:000221">
    <property type="entry name" value="Multidrug ABC transporter ATP-binding protein"/>
    <property type="match status" value="1"/>
</dbReference>
<protein>
    <submittedName>
        <fullName evidence="12">Multidrug ABC transporter ATP-binding protein</fullName>
    </submittedName>
</protein>
<dbReference type="PANTHER" id="PTHR24221">
    <property type="entry name" value="ATP-BINDING CASSETTE SUB-FAMILY B"/>
    <property type="match status" value="1"/>
</dbReference>
<dbReference type="Pfam" id="PF00005">
    <property type="entry name" value="ABC_tran"/>
    <property type="match status" value="1"/>
</dbReference>
<dbReference type="EMBL" id="BQNJ01000001">
    <property type="protein sequence ID" value="GKH00356.1"/>
    <property type="molecule type" value="Genomic_DNA"/>
</dbReference>
<dbReference type="InterPro" id="IPR011527">
    <property type="entry name" value="ABC1_TM_dom"/>
</dbReference>
<organism evidence="12 13">
    <name type="scientific">Hungatella hathewayi</name>
    <dbReference type="NCBI Taxonomy" id="154046"/>
    <lineage>
        <taxon>Bacteria</taxon>
        <taxon>Bacillati</taxon>
        <taxon>Bacillota</taxon>
        <taxon>Clostridia</taxon>
        <taxon>Lachnospirales</taxon>
        <taxon>Lachnospiraceae</taxon>
        <taxon>Hungatella</taxon>
    </lineage>
</organism>
<keyword evidence="3" id="KW-1003">Cell membrane</keyword>
<evidence type="ECO:0000259" key="11">
    <source>
        <dbReference type="PROSITE" id="PS50929"/>
    </source>
</evidence>
<accession>A0AA37N774</accession>
<dbReference type="GO" id="GO:0034040">
    <property type="term" value="F:ATPase-coupled lipid transmembrane transporter activity"/>
    <property type="evidence" value="ECO:0007669"/>
    <property type="project" value="TreeGrafter"/>
</dbReference>
<keyword evidence="5" id="KW-0547">Nucleotide-binding</keyword>
<dbReference type="PANTHER" id="PTHR24221:SF397">
    <property type="entry name" value="ABC TRANSPORTER, ATP-BINDING TRANSMEMBRANE PROTEIN"/>
    <property type="match status" value="1"/>
</dbReference>
<dbReference type="RefSeq" id="WP_118040941.1">
    <property type="nucleotide sequence ID" value="NZ_BQNJ01000001.1"/>
</dbReference>
<dbReference type="SMART" id="SM00382">
    <property type="entry name" value="AAA"/>
    <property type="match status" value="1"/>
</dbReference>
<feature type="transmembrane region" description="Helical" evidence="9">
    <location>
        <begin position="135"/>
        <end position="156"/>
    </location>
</feature>
<dbReference type="GO" id="GO:0016887">
    <property type="term" value="F:ATP hydrolysis activity"/>
    <property type="evidence" value="ECO:0007669"/>
    <property type="project" value="InterPro"/>
</dbReference>
<dbReference type="PROSITE" id="PS00211">
    <property type="entry name" value="ABC_TRANSPORTER_1"/>
    <property type="match status" value="1"/>
</dbReference>
<keyword evidence="2" id="KW-0813">Transport</keyword>
<evidence type="ECO:0000256" key="4">
    <source>
        <dbReference type="ARBA" id="ARBA00022692"/>
    </source>
</evidence>
<keyword evidence="8 9" id="KW-0472">Membrane</keyword>
<evidence type="ECO:0000256" key="1">
    <source>
        <dbReference type="ARBA" id="ARBA00004651"/>
    </source>
</evidence>
<dbReference type="PROSITE" id="PS50929">
    <property type="entry name" value="ABC_TM1F"/>
    <property type="match status" value="1"/>
</dbReference>
<evidence type="ECO:0000256" key="7">
    <source>
        <dbReference type="ARBA" id="ARBA00022989"/>
    </source>
</evidence>
<keyword evidence="4 9" id="KW-0812">Transmembrane</keyword>
<name>A0AA37N774_9FIRM</name>
<dbReference type="PROSITE" id="PS50893">
    <property type="entry name" value="ABC_TRANSPORTER_2"/>
    <property type="match status" value="1"/>
</dbReference>